<keyword evidence="6" id="KW-1185">Reference proteome</keyword>
<accession>A0ABY7DTM3</accession>
<feature type="chain" id="PRO_5046487130" evidence="3">
    <location>
        <begin position="24"/>
        <end position="450"/>
    </location>
</feature>
<evidence type="ECO:0000256" key="2">
    <source>
        <dbReference type="PROSITE-ProRule" id="PRU00196"/>
    </source>
</evidence>
<feature type="signal peptide" evidence="3">
    <location>
        <begin position="1"/>
        <end position="23"/>
    </location>
</feature>
<reference evidence="5" key="1">
    <citation type="submission" date="2022-11" db="EMBL/GenBank/DDBJ databases">
        <title>Centuries of genome instability and evolution in soft-shell clam transmissible cancer (bioRxiv).</title>
        <authorList>
            <person name="Hart S.F.M."/>
            <person name="Yonemitsu M.A."/>
            <person name="Giersch R.M."/>
            <person name="Beal B.F."/>
            <person name="Arriagada G."/>
            <person name="Davis B.W."/>
            <person name="Ostrander E.A."/>
            <person name="Goff S.P."/>
            <person name="Metzger M.J."/>
        </authorList>
    </citation>
    <scope>NUCLEOTIDE SEQUENCE</scope>
    <source>
        <strain evidence="5">MELC-2E11</strain>
        <tissue evidence="5">Siphon/mantle</tissue>
    </source>
</reference>
<keyword evidence="1 2" id="KW-1015">Disulfide bond</keyword>
<feature type="disulfide bond" evidence="2">
    <location>
        <begin position="152"/>
        <end position="162"/>
    </location>
</feature>
<comment type="caution">
    <text evidence="2">Lacks conserved residue(s) required for the propagation of feature annotation.</text>
</comment>
<evidence type="ECO:0000259" key="4">
    <source>
        <dbReference type="PROSITE" id="PS50287"/>
    </source>
</evidence>
<feature type="domain" description="SRCR" evidence="4">
    <location>
        <begin position="86"/>
        <end position="182"/>
    </location>
</feature>
<dbReference type="InterPro" id="IPR036772">
    <property type="entry name" value="SRCR-like_dom_sf"/>
</dbReference>
<feature type="disulfide bond" evidence="2">
    <location>
        <begin position="381"/>
        <end position="391"/>
    </location>
</feature>
<dbReference type="EMBL" id="CP111014">
    <property type="protein sequence ID" value="WAQ98300.1"/>
    <property type="molecule type" value="Genomic_DNA"/>
</dbReference>
<evidence type="ECO:0000313" key="6">
    <source>
        <dbReference type="Proteomes" id="UP001164746"/>
    </source>
</evidence>
<name>A0ABY7DTM3_MYAAR</name>
<dbReference type="SUPFAM" id="SSF56487">
    <property type="entry name" value="SRCR-like"/>
    <property type="match status" value="3"/>
</dbReference>
<proteinExistence type="predicted"/>
<feature type="domain" description="SRCR" evidence="4">
    <location>
        <begin position="299"/>
        <end position="391"/>
    </location>
</feature>
<dbReference type="PANTHER" id="PTHR48071">
    <property type="entry name" value="SRCR DOMAIN-CONTAINING PROTEIN"/>
    <property type="match status" value="1"/>
</dbReference>
<organism evidence="5 6">
    <name type="scientific">Mya arenaria</name>
    <name type="common">Soft-shell clam</name>
    <dbReference type="NCBI Taxonomy" id="6604"/>
    <lineage>
        <taxon>Eukaryota</taxon>
        <taxon>Metazoa</taxon>
        <taxon>Spiralia</taxon>
        <taxon>Lophotrochozoa</taxon>
        <taxon>Mollusca</taxon>
        <taxon>Bivalvia</taxon>
        <taxon>Autobranchia</taxon>
        <taxon>Heteroconchia</taxon>
        <taxon>Euheterodonta</taxon>
        <taxon>Imparidentia</taxon>
        <taxon>Neoheterodontei</taxon>
        <taxon>Myida</taxon>
        <taxon>Myoidea</taxon>
        <taxon>Myidae</taxon>
        <taxon>Mya</taxon>
    </lineage>
</organism>
<evidence type="ECO:0000256" key="1">
    <source>
        <dbReference type="ARBA" id="ARBA00023157"/>
    </source>
</evidence>
<gene>
    <name evidence="5" type="ORF">MAR_022673</name>
</gene>
<dbReference type="PANTHER" id="PTHR48071:SF18">
    <property type="entry name" value="DELETED IN MALIGNANT BRAIN TUMORS 1 PROTEIN-RELATED"/>
    <property type="match status" value="1"/>
</dbReference>
<evidence type="ECO:0000256" key="3">
    <source>
        <dbReference type="SAM" id="SignalP"/>
    </source>
</evidence>
<keyword evidence="3" id="KW-0732">Signal</keyword>
<dbReference type="Proteomes" id="UP001164746">
    <property type="component" value="Chromosome 3"/>
</dbReference>
<sequence length="450" mass="50079">MIFQNLLALTSALVVTLIQLGSMDVMGSSEGIKVLPVDMSPSIVYVEKDGKKGIIYPEDWDDNDAQVICQQQGYKSGHARRDLGSVRLQPNVTFGAVQVWDRGSYRLVCAEGFDDLAAQAVCRYFGFAYGINICCSAFGRMEYNIAYSNIKCTGIESDILECDYVKYFPNCTSGHYASVACSNNPENEEFELKIHQSGKVSIRRFDNTGFFCANGFDDAEATVICREMGYKGGSAYFHSRHTKYSTVPLLGVPWLANIACVGTEKNLGKCGKFDWGSVGNCDENKIPAVYCYNRTGFSFALVHGTDKDNGLVVFTVDDKEGAICLRDSVTEERQKLAAIVCKQLGYGNGGLLLNGTDAENEVIAREVFPGESDLFITKIECNGNESSLAECTFRILERNFPFTEDWIPFTMDGCHNPLCYRVRGNNRWLDINRELSCWDGKRRLAVKCFI</sequence>
<dbReference type="Gene3D" id="3.10.250.10">
    <property type="entry name" value="SRCR-like domain"/>
    <property type="match status" value="3"/>
</dbReference>
<dbReference type="InterPro" id="IPR001190">
    <property type="entry name" value="SRCR"/>
</dbReference>
<feature type="disulfide bond" evidence="2">
    <location>
        <begin position="260"/>
        <end position="270"/>
    </location>
</feature>
<feature type="domain" description="SRCR" evidence="4">
    <location>
        <begin position="197"/>
        <end position="292"/>
    </location>
</feature>
<dbReference type="Pfam" id="PF00530">
    <property type="entry name" value="SRCR"/>
    <property type="match status" value="3"/>
</dbReference>
<dbReference type="SMART" id="SM00202">
    <property type="entry name" value="SR"/>
    <property type="match status" value="2"/>
</dbReference>
<evidence type="ECO:0000313" key="5">
    <source>
        <dbReference type="EMBL" id="WAQ98300.1"/>
    </source>
</evidence>
<dbReference type="PROSITE" id="PS50287">
    <property type="entry name" value="SRCR_2"/>
    <property type="match status" value="3"/>
</dbReference>
<protein>
    <submittedName>
        <fullName evidence="5">NETR-like protein</fullName>
    </submittedName>
</protein>